<keyword evidence="2" id="KW-1133">Transmembrane helix</keyword>
<sequence length="264" mass="29701">MPRRKIKISPKAKNAYIIFASVLIIAYLVNGYILGLGNLKFASEAESIFMESEKYWKATDLVNGGSIDLAKDDEFFKKMNSVSKDSLKTMESFKPPKRGLALQKELKEYFEISDEISANSLAISDYVQKVQKVNKDMETAGASGTDPLGDLEKWRVMIGEDLQVVNKADPKPSFKKTNEALLKDLENISVKLDDLIRAIKEKNQDNVKKATEDIGILKFESVSPTSTEILEDIISPQKLNGFRDLDVRIKSSIKSLKRSRLVLF</sequence>
<evidence type="ECO:0000256" key="2">
    <source>
        <dbReference type="SAM" id="Phobius"/>
    </source>
</evidence>
<name>A0A0G0Z8E8_UNCC2</name>
<reference evidence="3 4" key="1">
    <citation type="journal article" date="2015" name="Nature">
        <title>rRNA introns, odd ribosomes, and small enigmatic genomes across a large radiation of phyla.</title>
        <authorList>
            <person name="Brown C.T."/>
            <person name="Hug L.A."/>
            <person name="Thomas B.C."/>
            <person name="Sharon I."/>
            <person name="Castelle C.J."/>
            <person name="Singh A."/>
            <person name="Wilkins M.J."/>
            <person name="Williams K.H."/>
            <person name="Banfield J.F."/>
        </authorList>
    </citation>
    <scope>NUCLEOTIDE SEQUENCE [LARGE SCALE GENOMIC DNA]</scope>
</reference>
<comment type="caution">
    <text evidence="3">The sequence shown here is derived from an EMBL/GenBank/DDBJ whole genome shotgun (WGS) entry which is preliminary data.</text>
</comment>
<proteinExistence type="predicted"/>
<organism evidence="3 4">
    <name type="scientific">candidate division CPR2 bacterium GW2011_GWC1_41_48</name>
    <dbReference type="NCBI Taxonomy" id="1618344"/>
    <lineage>
        <taxon>Bacteria</taxon>
        <taxon>Bacteria division CPR2</taxon>
    </lineage>
</organism>
<evidence type="ECO:0000256" key="1">
    <source>
        <dbReference type="SAM" id="Coils"/>
    </source>
</evidence>
<gene>
    <name evidence="3" type="ORF">UU65_C0002G0086</name>
</gene>
<feature type="transmembrane region" description="Helical" evidence="2">
    <location>
        <begin position="12"/>
        <end position="34"/>
    </location>
</feature>
<evidence type="ECO:0000313" key="3">
    <source>
        <dbReference type="EMBL" id="KKS09308.1"/>
    </source>
</evidence>
<dbReference type="Proteomes" id="UP000033869">
    <property type="component" value="Unassembled WGS sequence"/>
</dbReference>
<keyword evidence="2" id="KW-0472">Membrane</keyword>
<dbReference type="EMBL" id="LCBL01000002">
    <property type="protein sequence ID" value="KKS09308.1"/>
    <property type="molecule type" value="Genomic_DNA"/>
</dbReference>
<dbReference type="AlphaFoldDB" id="A0A0G0Z8E8"/>
<accession>A0A0G0Z8E8</accession>
<protein>
    <submittedName>
        <fullName evidence="3">Uncharacterized protein</fullName>
    </submittedName>
</protein>
<keyword evidence="1" id="KW-0175">Coiled coil</keyword>
<feature type="coiled-coil region" evidence="1">
    <location>
        <begin position="178"/>
        <end position="205"/>
    </location>
</feature>
<keyword evidence="2" id="KW-0812">Transmembrane</keyword>
<evidence type="ECO:0000313" key="4">
    <source>
        <dbReference type="Proteomes" id="UP000033869"/>
    </source>
</evidence>